<dbReference type="OrthoDB" id="434647at2759"/>
<organism evidence="8 9">
    <name type="scientific">Rhodotorula mucilaginosa</name>
    <name type="common">Yeast</name>
    <name type="synonym">Rhodotorula rubra</name>
    <dbReference type="NCBI Taxonomy" id="5537"/>
    <lineage>
        <taxon>Eukaryota</taxon>
        <taxon>Fungi</taxon>
        <taxon>Dikarya</taxon>
        <taxon>Basidiomycota</taxon>
        <taxon>Pucciniomycotina</taxon>
        <taxon>Microbotryomycetes</taxon>
        <taxon>Sporidiobolales</taxon>
        <taxon>Sporidiobolaceae</taxon>
        <taxon>Rhodotorula</taxon>
    </lineage>
</organism>
<feature type="compositionally biased region" description="Basic and acidic residues" evidence="7">
    <location>
        <begin position="246"/>
        <end position="271"/>
    </location>
</feature>
<keyword evidence="9" id="KW-1185">Reference proteome</keyword>
<keyword evidence="4" id="KW-1133">Transmembrane helix</keyword>
<dbReference type="GO" id="GO:0016020">
    <property type="term" value="C:membrane"/>
    <property type="evidence" value="ECO:0007669"/>
    <property type="project" value="UniProtKB-SubCell"/>
</dbReference>
<protein>
    <recommendedName>
        <fullName evidence="6">Protein YOP1</fullName>
    </recommendedName>
</protein>
<dbReference type="Proteomes" id="UP000777482">
    <property type="component" value="Unassembled WGS sequence"/>
</dbReference>
<feature type="compositionally biased region" description="Low complexity" evidence="7">
    <location>
        <begin position="272"/>
        <end position="291"/>
    </location>
</feature>
<feature type="region of interest" description="Disordered" evidence="7">
    <location>
        <begin position="224"/>
        <end position="302"/>
    </location>
</feature>
<evidence type="ECO:0000256" key="4">
    <source>
        <dbReference type="ARBA" id="ARBA00022989"/>
    </source>
</evidence>
<evidence type="ECO:0000256" key="3">
    <source>
        <dbReference type="ARBA" id="ARBA00022692"/>
    </source>
</evidence>
<evidence type="ECO:0000256" key="2">
    <source>
        <dbReference type="ARBA" id="ARBA00008573"/>
    </source>
</evidence>
<proteinExistence type="inferred from homology"/>
<evidence type="ECO:0000256" key="1">
    <source>
        <dbReference type="ARBA" id="ARBA00004141"/>
    </source>
</evidence>
<feature type="compositionally biased region" description="Low complexity" evidence="7">
    <location>
        <begin position="224"/>
        <end position="243"/>
    </location>
</feature>
<gene>
    <name evidence="8" type="ORF">C6P46_006598</name>
</gene>
<evidence type="ECO:0000256" key="6">
    <source>
        <dbReference type="RuleBase" id="RU362006"/>
    </source>
</evidence>
<dbReference type="PANTHER" id="PTHR12300">
    <property type="entry name" value="HVA22-LIKE PROTEINS"/>
    <property type="match status" value="1"/>
</dbReference>
<dbReference type="EMBL" id="PUHQ01000083">
    <property type="protein sequence ID" value="KAG0657312.1"/>
    <property type="molecule type" value="Genomic_DNA"/>
</dbReference>
<dbReference type="InterPro" id="IPR004345">
    <property type="entry name" value="TB2_DP1_HVA22"/>
</dbReference>
<feature type="region of interest" description="Disordered" evidence="7">
    <location>
        <begin position="317"/>
        <end position="350"/>
    </location>
</feature>
<evidence type="ECO:0000256" key="5">
    <source>
        <dbReference type="ARBA" id="ARBA00023136"/>
    </source>
</evidence>
<evidence type="ECO:0000313" key="9">
    <source>
        <dbReference type="Proteomes" id="UP000777482"/>
    </source>
</evidence>
<reference evidence="8 9" key="1">
    <citation type="submission" date="2020-11" db="EMBL/GenBank/DDBJ databases">
        <title>Kefir isolates.</title>
        <authorList>
            <person name="Marcisauskas S."/>
            <person name="Kim Y."/>
            <person name="Blasche S."/>
        </authorList>
    </citation>
    <scope>NUCLEOTIDE SEQUENCE [LARGE SCALE GENOMIC DNA]</scope>
    <source>
        <strain evidence="8 9">KR</strain>
    </source>
</reference>
<comment type="caution">
    <text evidence="8">The sequence shown here is derived from an EMBL/GenBank/DDBJ whole genome shotgun (WGS) entry which is preliminary data.</text>
</comment>
<name>A0A9P6VYD6_RHOMI</name>
<dbReference type="PANTHER" id="PTHR12300:SF161">
    <property type="entry name" value="RECEPTOR EXPRESSION-ENHANCING PROTEIN"/>
    <property type="match status" value="1"/>
</dbReference>
<evidence type="ECO:0000256" key="7">
    <source>
        <dbReference type="SAM" id="MobiDB-lite"/>
    </source>
</evidence>
<evidence type="ECO:0000313" key="8">
    <source>
        <dbReference type="EMBL" id="KAG0657312.1"/>
    </source>
</evidence>
<accession>A0A9P6VYD6</accession>
<keyword evidence="3" id="KW-0812">Transmembrane</keyword>
<sequence>MFYYLCKVISTAASLLYPIYASYKALRPAASVDRTPADQAAHLERWLMFWCVMGCVALWEQWAEWGVSWFPFYHEVKTLVVLWLVLPQIQGATYIYINHLSPFLTSHEGEIDAAMTNARASATKMGMDYLNRGLRQARAFLLGNLFVEPSADGTTSTGTETPAPDRPPVLAEPALMSGQQTTSAAAVSGLARFAGGLLRQYAPAAIAAGNVLLQPMNKTAASPSSSAAAAATTSAHAGPASAGQDSETRRRAARSRRQELEAELASLHDPDDAPLSSSASETESSSTTTKAGAGGGGGGVGSLSFVEIVEAEAREYAASRQAGGARKSGSWFGWSSSSGGGGVDSAKKDA</sequence>
<keyword evidence="5" id="KW-0472">Membrane</keyword>
<feature type="compositionally biased region" description="Low complexity" evidence="7">
    <location>
        <begin position="328"/>
        <end position="337"/>
    </location>
</feature>
<comment type="subcellular location">
    <subcellularLocation>
        <location evidence="1 6">Membrane</location>
        <topology evidence="1 6">Multi-pass membrane protein</topology>
    </subcellularLocation>
</comment>
<feature type="compositionally biased region" description="Gly residues" evidence="7">
    <location>
        <begin position="292"/>
        <end position="301"/>
    </location>
</feature>
<feature type="region of interest" description="Disordered" evidence="7">
    <location>
        <begin position="152"/>
        <end position="171"/>
    </location>
</feature>
<comment type="similarity">
    <text evidence="2 6">Belongs to the DP1 family.</text>
</comment>
<dbReference type="Pfam" id="PF03134">
    <property type="entry name" value="TB2_DP1_HVA22"/>
    <property type="match status" value="1"/>
</dbReference>
<dbReference type="AlphaFoldDB" id="A0A9P6VYD6"/>